<dbReference type="Pfam" id="PF01931">
    <property type="entry name" value="NTPase_I-T"/>
    <property type="match status" value="1"/>
</dbReference>
<protein>
    <recommendedName>
        <fullName evidence="11">Inosine/xanthosine triphosphatase</fullName>
        <shortName evidence="11">ITPase/XTPase</shortName>
        <ecNumber evidence="11">3.6.1.73</ecNumber>
    </recommendedName>
    <alternativeName>
        <fullName evidence="11">Non-canonical purine NTP phosphatase</fullName>
    </alternativeName>
    <alternativeName>
        <fullName evidence="11">Non-standard purine NTP phosphatase</fullName>
    </alternativeName>
    <alternativeName>
        <fullName evidence="11">Nucleoside-triphosphate phosphatase</fullName>
        <shortName evidence="11">NTPase</shortName>
    </alternativeName>
</protein>
<evidence type="ECO:0000256" key="4">
    <source>
        <dbReference type="ARBA" id="ARBA00022801"/>
    </source>
</evidence>
<dbReference type="HAMAP" id="MF_00648">
    <property type="entry name" value="Non_canon_purine_NTPase_YjjX"/>
    <property type="match status" value="1"/>
</dbReference>
<dbReference type="AlphaFoldDB" id="E1SLH5"/>
<evidence type="ECO:0000259" key="12">
    <source>
        <dbReference type="Pfam" id="PF01931"/>
    </source>
</evidence>
<dbReference type="STRING" id="550540.Fbal_3327"/>
<sequence length="182" mass="19798">MSQAVVAVASHNPVKIRAAEQALAHSFADRPWQSRAHAVPSGVAEQPMSHEETRQGALNRLAALRQADPEADYYVAFEGGYDRLDGVPCTFAYVAVSDGHRTRVGRSAPLPLPPVIATRLEAGEELGPVMDDLFQQHNIKQRGGAIGILTGGLMDRASLYQDTLILQLAPFRFPELYPLNAE</sequence>
<dbReference type="GeneID" id="67183543"/>
<dbReference type="InterPro" id="IPR002786">
    <property type="entry name" value="Non_canon_purine_NTPase"/>
</dbReference>
<dbReference type="PANTHER" id="PTHR34699:SF2">
    <property type="entry name" value="NON-CANONICAL PURINE NTP PHOSPHATASE_PRRC1 DOMAIN-CONTAINING PROTEIN"/>
    <property type="match status" value="1"/>
</dbReference>
<dbReference type="GO" id="GO:0006772">
    <property type="term" value="P:thiamine metabolic process"/>
    <property type="evidence" value="ECO:0007669"/>
    <property type="project" value="TreeGrafter"/>
</dbReference>
<dbReference type="Proteomes" id="UP000006683">
    <property type="component" value="Chromosome"/>
</dbReference>
<dbReference type="InterPro" id="IPR026533">
    <property type="entry name" value="NTPase/PRRC1"/>
</dbReference>
<evidence type="ECO:0000313" key="13">
    <source>
        <dbReference type="EMBL" id="ADN77526.1"/>
    </source>
</evidence>
<dbReference type="GO" id="GO:0000166">
    <property type="term" value="F:nucleotide binding"/>
    <property type="evidence" value="ECO:0007669"/>
    <property type="project" value="UniProtKB-KW"/>
</dbReference>
<comment type="catalytic activity">
    <reaction evidence="9 11">
        <text>XTP + H2O = XDP + phosphate + H(+)</text>
        <dbReference type="Rhea" id="RHEA:28406"/>
        <dbReference type="ChEBI" id="CHEBI:15377"/>
        <dbReference type="ChEBI" id="CHEBI:15378"/>
        <dbReference type="ChEBI" id="CHEBI:43474"/>
        <dbReference type="ChEBI" id="CHEBI:59884"/>
        <dbReference type="ChEBI" id="CHEBI:61314"/>
        <dbReference type="EC" id="3.6.1.73"/>
    </reaction>
</comment>
<evidence type="ECO:0000256" key="10">
    <source>
        <dbReference type="ARBA" id="ARBA00060855"/>
    </source>
</evidence>
<keyword evidence="6 11" id="KW-0546">Nucleotide metabolism</keyword>
<organism evidence="13 14">
    <name type="scientific">Ferrimonas balearica (strain DSM 9799 / CCM 4581 / KCTC 23876 / PAT)</name>
    <dbReference type="NCBI Taxonomy" id="550540"/>
    <lineage>
        <taxon>Bacteria</taxon>
        <taxon>Pseudomonadati</taxon>
        <taxon>Pseudomonadota</taxon>
        <taxon>Gammaproteobacteria</taxon>
        <taxon>Alteromonadales</taxon>
        <taxon>Ferrimonadaceae</taxon>
        <taxon>Ferrimonas</taxon>
    </lineage>
</organism>
<dbReference type="SUPFAM" id="SSF52972">
    <property type="entry name" value="ITPase-like"/>
    <property type="match status" value="1"/>
</dbReference>
<keyword evidence="3 11" id="KW-0547">Nucleotide-binding</keyword>
<dbReference type="RefSeq" id="WP_013346832.1">
    <property type="nucleotide sequence ID" value="NC_014541.1"/>
</dbReference>
<evidence type="ECO:0000313" key="14">
    <source>
        <dbReference type="Proteomes" id="UP000006683"/>
    </source>
</evidence>
<comment type="catalytic activity">
    <reaction evidence="8 11">
        <text>ITP + H2O = IDP + phosphate + H(+)</text>
        <dbReference type="Rhea" id="RHEA:28330"/>
        <dbReference type="ChEBI" id="CHEBI:15377"/>
        <dbReference type="ChEBI" id="CHEBI:15378"/>
        <dbReference type="ChEBI" id="CHEBI:43474"/>
        <dbReference type="ChEBI" id="CHEBI:58280"/>
        <dbReference type="ChEBI" id="CHEBI:61402"/>
        <dbReference type="EC" id="3.6.1.73"/>
    </reaction>
</comment>
<evidence type="ECO:0000256" key="1">
    <source>
        <dbReference type="ARBA" id="ARBA00001936"/>
    </source>
</evidence>
<evidence type="ECO:0000256" key="5">
    <source>
        <dbReference type="ARBA" id="ARBA00022842"/>
    </source>
</evidence>
<dbReference type="FunFam" id="3.90.950.10:FF:000002">
    <property type="entry name" value="Inosine/xanthosine triphosphatase"/>
    <property type="match status" value="1"/>
</dbReference>
<evidence type="ECO:0000256" key="9">
    <source>
        <dbReference type="ARBA" id="ARBA00048781"/>
    </source>
</evidence>
<comment type="caution">
    <text evidence="11">Lacks conserved residue(s) required for the propagation of feature annotation.</text>
</comment>
<comment type="similarity">
    <text evidence="10 11">Belongs to the YjjX NTPase family.</text>
</comment>
<feature type="binding site" evidence="11">
    <location>
        <position position="70"/>
    </location>
    <ligand>
        <name>Mg(2+)</name>
        <dbReference type="ChEBI" id="CHEBI:18420"/>
    </ligand>
</feature>
<proteinExistence type="inferred from homology"/>
<evidence type="ECO:0000256" key="8">
    <source>
        <dbReference type="ARBA" id="ARBA00048174"/>
    </source>
</evidence>
<name>E1SLH5_FERBD</name>
<reference evidence="13 14" key="1">
    <citation type="journal article" date="2010" name="Stand. Genomic Sci.">
        <title>Complete genome sequence of Ferrimonas balearica type strain (PAT).</title>
        <authorList>
            <person name="Nolan M."/>
            <person name="Sikorski J."/>
            <person name="Davenport K."/>
            <person name="Lucas S."/>
            <person name="Glavina Del Rio T."/>
            <person name="Tice H."/>
            <person name="Cheng J."/>
            <person name="Goodwin L."/>
            <person name="Pitluck S."/>
            <person name="Liolios K."/>
            <person name="Ivanova N."/>
            <person name="Mavromatis K."/>
            <person name="Ovchinnikova G."/>
            <person name="Pati A."/>
            <person name="Chen A."/>
            <person name="Palaniappan K."/>
            <person name="Land M."/>
            <person name="Hauser L."/>
            <person name="Chang Y."/>
            <person name="Jeffries C."/>
            <person name="Tapia R."/>
            <person name="Brettin T."/>
            <person name="Detter J."/>
            <person name="Han C."/>
            <person name="Yasawong M."/>
            <person name="Rohde M."/>
            <person name="Tindall B."/>
            <person name="Goker M."/>
            <person name="Woyke T."/>
            <person name="Bristow J."/>
            <person name="Eisen J."/>
            <person name="Markowitz V."/>
            <person name="Hugenholtz P."/>
            <person name="Kyrpides N."/>
            <person name="Klenk H."/>
            <person name="Lapidus A."/>
        </authorList>
    </citation>
    <scope>NUCLEOTIDE SEQUENCE [LARGE SCALE GENOMIC DNA]</scope>
    <source>
        <strain evidence="14">DSM 9799 / CCM 4581 / KCTC 23876 / PAT</strain>
    </source>
</reference>
<comment type="function">
    <text evidence="11">Phosphatase that hydrolyzes non-canonical purine nucleotides such as XTP and ITP to their respective diphosphate derivatives. Probably excludes non-canonical purines from DNA/RNA precursor pool, thus preventing their incorporation into DNA/RNA and avoiding chromosomal lesions.</text>
</comment>
<dbReference type="GO" id="GO:0103023">
    <property type="term" value="F:ITPase activity"/>
    <property type="evidence" value="ECO:0007669"/>
    <property type="project" value="UniProtKB-EC"/>
</dbReference>
<dbReference type="Gene3D" id="3.90.950.10">
    <property type="match status" value="1"/>
</dbReference>
<dbReference type="eggNOG" id="COG1986">
    <property type="taxonomic scope" value="Bacteria"/>
</dbReference>
<feature type="binding site" evidence="11">
    <location>
        <begin position="70"/>
        <end position="71"/>
    </location>
    <ligand>
        <name>substrate</name>
    </ligand>
</feature>
<dbReference type="NCBIfam" id="TIGR00258">
    <property type="entry name" value="inosine/xanthosine triphosphatase"/>
    <property type="match status" value="1"/>
</dbReference>
<evidence type="ECO:0000256" key="6">
    <source>
        <dbReference type="ARBA" id="ARBA00023080"/>
    </source>
</evidence>
<evidence type="ECO:0000256" key="3">
    <source>
        <dbReference type="ARBA" id="ARBA00022741"/>
    </source>
</evidence>
<dbReference type="EMBL" id="CP002209">
    <property type="protein sequence ID" value="ADN77526.1"/>
    <property type="molecule type" value="Genomic_DNA"/>
</dbReference>
<gene>
    <name evidence="13" type="ordered locus">Fbal_3327</name>
</gene>
<keyword evidence="4 11" id="KW-0378">Hydrolase</keyword>
<dbReference type="NCBIfam" id="NF003459">
    <property type="entry name" value="PRK05074.1"/>
    <property type="match status" value="1"/>
</dbReference>
<dbReference type="KEGG" id="fbl:Fbal_3327"/>
<dbReference type="InterPro" id="IPR050299">
    <property type="entry name" value="YjjX_NTPase"/>
</dbReference>
<keyword evidence="2 11" id="KW-0479">Metal-binding</keyword>
<evidence type="ECO:0000256" key="2">
    <source>
        <dbReference type="ARBA" id="ARBA00022723"/>
    </source>
</evidence>
<evidence type="ECO:0000256" key="7">
    <source>
        <dbReference type="ARBA" id="ARBA00023211"/>
    </source>
</evidence>
<keyword evidence="5 11" id="KW-0460">Magnesium</keyword>
<dbReference type="PANTHER" id="PTHR34699">
    <property type="match status" value="1"/>
</dbReference>
<feature type="domain" description="Non-canonical purine NTP phosphatase/PRRC1" evidence="12">
    <location>
        <begin position="9"/>
        <end position="171"/>
    </location>
</feature>
<dbReference type="OrthoDB" id="6334099at2"/>
<accession>E1SLH5</accession>
<comment type="cofactor">
    <cofactor evidence="1">
        <name>Mn(2+)</name>
        <dbReference type="ChEBI" id="CHEBI:29035"/>
    </cofactor>
</comment>
<evidence type="ECO:0000256" key="11">
    <source>
        <dbReference type="HAMAP-Rule" id="MF_00648"/>
    </source>
</evidence>
<keyword evidence="7 11" id="KW-0464">Manganese</keyword>
<dbReference type="InterPro" id="IPR029001">
    <property type="entry name" value="ITPase-like_fam"/>
</dbReference>
<comment type="cofactor">
    <cofactor evidence="11">
        <name>Mg(2+)</name>
        <dbReference type="ChEBI" id="CHEBI:18420"/>
    </cofactor>
    <cofactor evidence="11">
        <name>Mn(2+)</name>
        <dbReference type="ChEBI" id="CHEBI:29035"/>
    </cofactor>
    <text evidence="11">Binds 1 divalent metal cation per subunit; can use either Mg(2+) or Mn(2+).</text>
</comment>
<dbReference type="HOGENOM" id="CLU_087417_1_0_6"/>
<comment type="subunit">
    <text evidence="11">Homodimer.</text>
</comment>
<keyword evidence="14" id="KW-1185">Reference proteome</keyword>
<dbReference type="GO" id="GO:0046872">
    <property type="term" value="F:metal ion binding"/>
    <property type="evidence" value="ECO:0007669"/>
    <property type="project" value="UniProtKB-KW"/>
</dbReference>
<dbReference type="GO" id="GO:0009117">
    <property type="term" value="P:nucleotide metabolic process"/>
    <property type="evidence" value="ECO:0007669"/>
    <property type="project" value="UniProtKB-KW"/>
</dbReference>
<dbReference type="EC" id="3.6.1.73" evidence="11"/>